<feature type="chain" id="PRO_5045331877" evidence="3">
    <location>
        <begin position="18"/>
        <end position="248"/>
    </location>
</feature>
<keyword evidence="6" id="KW-1185">Reference proteome</keyword>
<dbReference type="Gene3D" id="2.30.30.40">
    <property type="entry name" value="SH3 Domains"/>
    <property type="match status" value="1"/>
</dbReference>
<dbReference type="Pfam" id="PF13432">
    <property type="entry name" value="TPR_16"/>
    <property type="match status" value="1"/>
</dbReference>
<evidence type="ECO:0000256" key="1">
    <source>
        <dbReference type="PROSITE-ProRule" id="PRU00339"/>
    </source>
</evidence>
<feature type="repeat" description="TPR" evidence="1">
    <location>
        <begin position="53"/>
        <end position="86"/>
    </location>
</feature>
<dbReference type="Pfam" id="PF06347">
    <property type="entry name" value="SH3_4"/>
    <property type="match status" value="1"/>
</dbReference>
<dbReference type="Proteomes" id="UP001262582">
    <property type="component" value="Unassembled WGS sequence"/>
</dbReference>
<dbReference type="EMBL" id="JAVRHK010000004">
    <property type="protein sequence ID" value="MDT0676427.1"/>
    <property type="molecule type" value="Genomic_DNA"/>
</dbReference>
<dbReference type="InterPro" id="IPR003646">
    <property type="entry name" value="SH3-like_bac-type"/>
</dbReference>
<feature type="transmembrane region" description="Helical" evidence="2">
    <location>
        <begin position="128"/>
        <end position="149"/>
    </location>
</feature>
<keyword evidence="2" id="KW-0812">Transmembrane</keyword>
<dbReference type="SUPFAM" id="SSF48452">
    <property type="entry name" value="TPR-like"/>
    <property type="match status" value="1"/>
</dbReference>
<dbReference type="Gene3D" id="1.25.40.10">
    <property type="entry name" value="Tetratricopeptide repeat domain"/>
    <property type="match status" value="1"/>
</dbReference>
<evidence type="ECO:0000256" key="2">
    <source>
        <dbReference type="SAM" id="Phobius"/>
    </source>
</evidence>
<dbReference type="RefSeq" id="WP_311502771.1">
    <property type="nucleotide sequence ID" value="NZ_JAVRHK010000004.1"/>
</dbReference>
<keyword evidence="3" id="KW-0732">Signal</keyword>
<dbReference type="PROSITE" id="PS50005">
    <property type="entry name" value="TPR"/>
    <property type="match status" value="1"/>
</dbReference>
<keyword evidence="2" id="KW-0472">Membrane</keyword>
<dbReference type="SMART" id="SM00287">
    <property type="entry name" value="SH3b"/>
    <property type="match status" value="1"/>
</dbReference>
<dbReference type="SMART" id="SM00028">
    <property type="entry name" value="TPR"/>
    <property type="match status" value="2"/>
</dbReference>
<comment type="caution">
    <text evidence="5">The sequence shown here is derived from an EMBL/GenBank/DDBJ whole genome shotgun (WGS) entry which is preliminary data.</text>
</comment>
<evidence type="ECO:0000313" key="5">
    <source>
        <dbReference type="EMBL" id="MDT0676427.1"/>
    </source>
</evidence>
<name>A0ABU3D4G3_9FLAO</name>
<proteinExistence type="predicted"/>
<organism evidence="5 6">
    <name type="scientific">Autumnicola musiva</name>
    <dbReference type="NCBI Taxonomy" id="3075589"/>
    <lineage>
        <taxon>Bacteria</taxon>
        <taxon>Pseudomonadati</taxon>
        <taxon>Bacteroidota</taxon>
        <taxon>Flavobacteriia</taxon>
        <taxon>Flavobacteriales</taxon>
        <taxon>Flavobacteriaceae</taxon>
        <taxon>Autumnicola</taxon>
    </lineage>
</organism>
<feature type="transmembrane region" description="Helical" evidence="2">
    <location>
        <begin position="156"/>
        <end position="177"/>
    </location>
</feature>
<sequence length="248" mass="28366">MKRIIYLLLFLSASLFAQNEALFQEANEAYSAGNYEEAITKYDQILESGEASAALYYNLGNAHYKLNNVAESIYNFEKALLRDPGDEDIRNNIEFARNMAIDDIQEVEQTGFSQSMDNLISTFTANSWAIIAIICCALFAAFFLAYYYIQKPLVKRIFFGISILMVFCGFLSIYFAYSQEEIMENNQFAIVFSEEAQVRNEPSLRGDGAFLLHEGTKARVIEDYQEWVKIELANGNQGWINKKSIRKL</sequence>
<gene>
    <name evidence="5" type="ORF">RM539_07515</name>
</gene>
<keyword evidence="2" id="KW-1133">Transmembrane helix</keyword>
<keyword evidence="1" id="KW-0802">TPR repeat</keyword>
<dbReference type="InterPro" id="IPR019734">
    <property type="entry name" value="TPR_rpt"/>
</dbReference>
<accession>A0ABU3D4G3</accession>
<dbReference type="InterPro" id="IPR011990">
    <property type="entry name" value="TPR-like_helical_dom_sf"/>
</dbReference>
<feature type="signal peptide" evidence="3">
    <location>
        <begin position="1"/>
        <end position="17"/>
    </location>
</feature>
<protein>
    <submittedName>
        <fullName evidence="5">Tetratricopeptide repeat protein</fullName>
    </submittedName>
</protein>
<evidence type="ECO:0000256" key="3">
    <source>
        <dbReference type="SAM" id="SignalP"/>
    </source>
</evidence>
<dbReference type="InterPro" id="IPR010466">
    <property type="entry name" value="DUF1058"/>
</dbReference>
<evidence type="ECO:0000259" key="4">
    <source>
        <dbReference type="SMART" id="SM00287"/>
    </source>
</evidence>
<feature type="domain" description="SH3b" evidence="4">
    <location>
        <begin position="186"/>
        <end position="248"/>
    </location>
</feature>
<reference evidence="5 6" key="1">
    <citation type="submission" date="2023-09" db="EMBL/GenBank/DDBJ databases">
        <authorList>
            <person name="Rey-Velasco X."/>
        </authorList>
    </citation>
    <scope>NUCLEOTIDE SEQUENCE [LARGE SCALE GENOMIC DNA]</scope>
    <source>
        <strain evidence="5 6">F117</strain>
    </source>
</reference>
<evidence type="ECO:0000313" key="6">
    <source>
        <dbReference type="Proteomes" id="UP001262582"/>
    </source>
</evidence>